<dbReference type="GO" id="GO:0042907">
    <property type="term" value="F:xanthine transmembrane transporter activity"/>
    <property type="evidence" value="ECO:0007669"/>
    <property type="project" value="TreeGrafter"/>
</dbReference>
<dbReference type="OrthoDB" id="9805749at2"/>
<feature type="transmembrane region" description="Helical" evidence="7">
    <location>
        <begin position="206"/>
        <end position="227"/>
    </location>
</feature>
<comment type="similarity">
    <text evidence="2">Belongs to the nucleobase:cation symporter-2 (NCS2) (TC 2.A.40) family.</text>
</comment>
<evidence type="ECO:0000313" key="9">
    <source>
        <dbReference type="Proteomes" id="UP000245288"/>
    </source>
</evidence>
<dbReference type="GO" id="GO:0005886">
    <property type="term" value="C:plasma membrane"/>
    <property type="evidence" value="ECO:0007669"/>
    <property type="project" value="TreeGrafter"/>
</dbReference>
<feature type="transmembrane region" description="Helical" evidence="7">
    <location>
        <begin position="35"/>
        <end position="56"/>
    </location>
</feature>
<protein>
    <recommendedName>
        <fullName evidence="10">Xanthine permease</fullName>
    </recommendedName>
</protein>
<comment type="subcellular location">
    <subcellularLocation>
        <location evidence="1">Membrane</location>
        <topology evidence="1">Multi-pass membrane protein</topology>
    </subcellularLocation>
</comment>
<feature type="transmembrane region" description="Helical" evidence="7">
    <location>
        <begin position="123"/>
        <end position="141"/>
    </location>
</feature>
<feature type="transmembrane region" description="Helical" evidence="7">
    <location>
        <begin position="147"/>
        <end position="169"/>
    </location>
</feature>
<keyword evidence="9" id="KW-1185">Reference proteome</keyword>
<evidence type="ECO:0000256" key="4">
    <source>
        <dbReference type="ARBA" id="ARBA00022692"/>
    </source>
</evidence>
<evidence type="ECO:0000256" key="6">
    <source>
        <dbReference type="ARBA" id="ARBA00023136"/>
    </source>
</evidence>
<dbReference type="PANTHER" id="PTHR42810">
    <property type="entry name" value="PURINE PERMEASE C1399.01C-RELATED"/>
    <property type="match status" value="1"/>
</dbReference>
<feature type="transmembrane region" description="Helical" evidence="7">
    <location>
        <begin position="393"/>
        <end position="411"/>
    </location>
</feature>
<dbReference type="RefSeq" id="WP_109214410.1">
    <property type="nucleotide sequence ID" value="NZ_JRFU01000008.1"/>
</dbReference>
<name>A0A2V1JV64_EUBRA</name>
<evidence type="ECO:0000256" key="2">
    <source>
        <dbReference type="ARBA" id="ARBA00008821"/>
    </source>
</evidence>
<organism evidence="8 9">
    <name type="scientific">Eubacterium ramulus</name>
    <dbReference type="NCBI Taxonomy" id="39490"/>
    <lineage>
        <taxon>Bacteria</taxon>
        <taxon>Bacillati</taxon>
        <taxon>Bacillota</taxon>
        <taxon>Clostridia</taxon>
        <taxon>Eubacteriales</taxon>
        <taxon>Eubacteriaceae</taxon>
        <taxon>Eubacterium</taxon>
    </lineage>
</organism>
<dbReference type="AlphaFoldDB" id="A0A2V1JV64"/>
<evidence type="ECO:0008006" key="10">
    <source>
        <dbReference type="Google" id="ProtNLM"/>
    </source>
</evidence>
<evidence type="ECO:0000256" key="3">
    <source>
        <dbReference type="ARBA" id="ARBA00022448"/>
    </source>
</evidence>
<keyword evidence="4 7" id="KW-0812">Transmembrane</keyword>
<feature type="transmembrane region" description="Helical" evidence="7">
    <location>
        <begin position="423"/>
        <end position="444"/>
    </location>
</feature>
<dbReference type="Pfam" id="PF00860">
    <property type="entry name" value="Xan_ur_permease"/>
    <property type="match status" value="1"/>
</dbReference>
<evidence type="ECO:0000256" key="7">
    <source>
        <dbReference type="SAM" id="Phobius"/>
    </source>
</evidence>
<dbReference type="InterPro" id="IPR006043">
    <property type="entry name" value="NCS2"/>
</dbReference>
<accession>A0A2V1JV64</accession>
<keyword evidence="5 7" id="KW-1133">Transmembrane helix</keyword>
<keyword evidence="3" id="KW-0813">Transport</keyword>
<feature type="transmembrane region" description="Helical" evidence="7">
    <location>
        <begin position="298"/>
        <end position="321"/>
    </location>
</feature>
<reference evidence="8 9" key="1">
    <citation type="submission" date="2014-09" db="EMBL/GenBank/DDBJ databases">
        <title>Butyrate-producing bacteria isolated from human gut.</title>
        <authorList>
            <person name="Zhang Q."/>
            <person name="Zhao L."/>
        </authorList>
    </citation>
    <scope>NUCLEOTIDE SEQUENCE [LARGE SCALE GENOMIC DNA]</scope>
    <source>
        <strain evidence="8 9">21</strain>
    </source>
</reference>
<feature type="transmembrane region" description="Helical" evidence="7">
    <location>
        <begin position="181"/>
        <end position="200"/>
    </location>
</feature>
<proteinExistence type="inferred from homology"/>
<dbReference type="EMBL" id="JRFU01000008">
    <property type="protein sequence ID" value="PWE88009.1"/>
    <property type="molecule type" value="Genomic_DNA"/>
</dbReference>
<evidence type="ECO:0000256" key="5">
    <source>
        <dbReference type="ARBA" id="ARBA00022989"/>
    </source>
</evidence>
<dbReference type="PANTHER" id="PTHR42810:SF1">
    <property type="entry name" value="PURINE PERMEASE YWDJ-RELATED"/>
    <property type="match status" value="1"/>
</dbReference>
<feature type="transmembrane region" description="Helical" evidence="7">
    <location>
        <begin position="68"/>
        <end position="87"/>
    </location>
</feature>
<feature type="transmembrane region" description="Helical" evidence="7">
    <location>
        <begin position="341"/>
        <end position="372"/>
    </location>
</feature>
<evidence type="ECO:0000313" key="8">
    <source>
        <dbReference type="EMBL" id="PWE88009.1"/>
    </source>
</evidence>
<comment type="caution">
    <text evidence="8">The sequence shown here is derived from an EMBL/GenBank/DDBJ whole genome shotgun (WGS) entry which is preliminary data.</text>
</comment>
<keyword evidence="6 7" id="KW-0472">Membrane</keyword>
<sequence length="449" mass="48256">MKQTQPNTTANKHGMLYDLEDKVPAVQSVIYGIQYLVYFLAGSAIMPVIIGAYLGLDQAEIAQMLQRTFLLSGGVSILQAILGHRYPIIDGPAGLWMGLLIILAETCTSFGQDLAVLRTNMEVGMIIAGIMVIIVALTGLVDKILKVFTPIVNGTFLILMVMQMSATVIKGATGISSGYKTIQPKFLAVFLITTAVILVINLKAKGFLQSIATLIGVVCGWILAYALGISPDFISSGNGFLAIPQPFAWGTPTINPSVIITCLIGEFMPFSNFATSLNGMSELLEVENTPKQVKRSTVLFGCTAILCGVFPVTGFVPFASAPSTTKLTRVAARGPFIIGGLFMMLLGVIAPICTFFAAIPPAVGYSAMMIVFAMMLQQGIQEFKKVELTNREGFIIGISFMIGAGIMFLNADAFMTLPQMLRYIVSNGLIIGLIVALLMEHILLRKKVK</sequence>
<dbReference type="NCBIfam" id="NF037981">
    <property type="entry name" value="NCS2_1"/>
    <property type="match status" value="1"/>
</dbReference>
<evidence type="ECO:0000256" key="1">
    <source>
        <dbReference type="ARBA" id="ARBA00004141"/>
    </source>
</evidence>
<gene>
    <name evidence="8" type="ORF">LG34_00770</name>
</gene>
<dbReference type="Proteomes" id="UP000245288">
    <property type="component" value="Unassembled WGS sequence"/>
</dbReference>